<dbReference type="Proteomes" id="UP000198304">
    <property type="component" value="Unassembled WGS sequence"/>
</dbReference>
<reference evidence="2 3" key="1">
    <citation type="submission" date="2017-06" db="EMBL/GenBank/DDBJ databases">
        <authorList>
            <person name="Kim H.J."/>
            <person name="Triplett B.A."/>
        </authorList>
    </citation>
    <scope>NUCLEOTIDE SEQUENCE [LARGE SCALE GENOMIC DNA]</scope>
    <source>
        <strain evidence="2 3">SCA</strain>
    </source>
</reference>
<evidence type="ECO:0000313" key="3">
    <source>
        <dbReference type="Proteomes" id="UP000198304"/>
    </source>
</evidence>
<feature type="compositionally biased region" description="Polar residues" evidence="1">
    <location>
        <begin position="69"/>
        <end position="79"/>
    </location>
</feature>
<sequence length="100" mass="11523">MDVEEQKPLHWGEIFFRLHRYCNLDKWKIWEYTLPQIAELMKQTNKHIQFEVSTRMGPMSLFGGAQGASDGTSDQSTTEGGYEVATEEDIRMLESFLGGF</sequence>
<proteinExistence type="predicted"/>
<accession>A0A239CNV8</accession>
<organism evidence="2 3">
    <name type="scientific">Anaerovirgula multivorans</name>
    <dbReference type="NCBI Taxonomy" id="312168"/>
    <lineage>
        <taxon>Bacteria</taxon>
        <taxon>Bacillati</taxon>
        <taxon>Bacillota</taxon>
        <taxon>Clostridia</taxon>
        <taxon>Peptostreptococcales</taxon>
        <taxon>Natronincolaceae</taxon>
        <taxon>Anaerovirgula</taxon>
    </lineage>
</organism>
<dbReference type="AlphaFoldDB" id="A0A239CNV8"/>
<protein>
    <submittedName>
        <fullName evidence="2">Uncharacterized protein</fullName>
    </submittedName>
</protein>
<evidence type="ECO:0000256" key="1">
    <source>
        <dbReference type="SAM" id="MobiDB-lite"/>
    </source>
</evidence>
<evidence type="ECO:0000313" key="2">
    <source>
        <dbReference type="EMBL" id="SNS21946.1"/>
    </source>
</evidence>
<feature type="region of interest" description="Disordered" evidence="1">
    <location>
        <begin position="63"/>
        <end position="82"/>
    </location>
</feature>
<gene>
    <name evidence="2" type="ORF">SAMN05446037_100679</name>
</gene>
<name>A0A239CNV8_9FIRM</name>
<dbReference type="EMBL" id="FZOJ01000006">
    <property type="protein sequence ID" value="SNS21946.1"/>
    <property type="molecule type" value="Genomic_DNA"/>
</dbReference>
<dbReference type="OrthoDB" id="2618257at2"/>
<keyword evidence="3" id="KW-1185">Reference proteome</keyword>